<accession>A0A914BZZ6</accession>
<keyword evidence="3" id="KW-1185">Reference proteome</keyword>
<feature type="compositionally biased region" description="Basic and acidic residues" evidence="1">
    <location>
        <begin position="1"/>
        <end position="12"/>
    </location>
</feature>
<dbReference type="Gene3D" id="3.10.450.50">
    <property type="match status" value="1"/>
</dbReference>
<dbReference type="AlphaFoldDB" id="A0A914BZZ6"/>
<dbReference type="InterPro" id="IPR037401">
    <property type="entry name" value="SnoaL-like"/>
</dbReference>
<protein>
    <submittedName>
        <fullName evidence="4">SnoaL-like domain-containing protein</fullName>
    </submittedName>
</protein>
<feature type="region of interest" description="Disordered" evidence="1">
    <location>
        <begin position="1"/>
        <end position="22"/>
    </location>
</feature>
<evidence type="ECO:0000259" key="2">
    <source>
        <dbReference type="Pfam" id="PF12680"/>
    </source>
</evidence>
<dbReference type="InterPro" id="IPR032710">
    <property type="entry name" value="NTF2-like_dom_sf"/>
</dbReference>
<reference evidence="4" key="1">
    <citation type="submission" date="2022-11" db="UniProtKB">
        <authorList>
            <consortium name="WormBaseParasite"/>
        </authorList>
    </citation>
    <scope>IDENTIFICATION</scope>
</reference>
<evidence type="ECO:0000256" key="1">
    <source>
        <dbReference type="SAM" id="MobiDB-lite"/>
    </source>
</evidence>
<dbReference type="Pfam" id="PF12680">
    <property type="entry name" value="SnoaL_2"/>
    <property type="match status" value="1"/>
</dbReference>
<dbReference type="SUPFAM" id="SSF54427">
    <property type="entry name" value="NTF2-like"/>
    <property type="match status" value="1"/>
</dbReference>
<sequence length="147" mass="17300">MSFTKPLKDPIRGHVSNDQGPTEKEVNKILDNFRAEYVKRYATGDPEQLLQMYHPEAVVIHVGQFAKHQHDAIREVLKKWIKEQPKVEFEEHTIRRFSASNGDYLFSVGVLTLNFPNGKKVKQNYESIYRLHEGRYLLYYDRAEYAV</sequence>
<evidence type="ECO:0000313" key="4">
    <source>
        <dbReference type="WBParaSite" id="ACRNAN_Path_1361.g5343.t1"/>
    </source>
</evidence>
<feature type="domain" description="SnoaL-like" evidence="2">
    <location>
        <begin position="36"/>
        <end position="135"/>
    </location>
</feature>
<dbReference type="WBParaSite" id="ACRNAN_Path_1361.g5343.t1">
    <property type="protein sequence ID" value="ACRNAN_Path_1361.g5343.t1"/>
    <property type="gene ID" value="ACRNAN_Path_1361.g5343"/>
</dbReference>
<dbReference type="Proteomes" id="UP000887540">
    <property type="component" value="Unplaced"/>
</dbReference>
<evidence type="ECO:0000313" key="3">
    <source>
        <dbReference type="Proteomes" id="UP000887540"/>
    </source>
</evidence>
<name>A0A914BZZ6_9BILA</name>
<organism evidence="3 4">
    <name type="scientific">Acrobeloides nanus</name>
    <dbReference type="NCBI Taxonomy" id="290746"/>
    <lineage>
        <taxon>Eukaryota</taxon>
        <taxon>Metazoa</taxon>
        <taxon>Ecdysozoa</taxon>
        <taxon>Nematoda</taxon>
        <taxon>Chromadorea</taxon>
        <taxon>Rhabditida</taxon>
        <taxon>Tylenchina</taxon>
        <taxon>Cephalobomorpha</taxon>
        <taxon>Cephaloboidea</taxon>
        <taxon>Cephalobidae</taxon>
        <taxon>Acrobeloides</taxon>
    </lineage>
</organism>
<proteinExistence type="predicted"/>